<dbReference type="InParanoid" id="Q0EYX3"/>
<dbReference type="FunCoup" id="Q0EYX3">
    <property type="interactions" value="73"/>
</dbReference>
<dbReference type="RefSeq" id="WP_009849214.1">
    <property type="nucleotide sequence ID" value="NZ_DS022294.1"/>
</dbReference>
<dbReference type="AlphaFoldDB" id="Q0EYX3"/>
<evidence type="ECO:0000259" key="5">
    <source>
        <dbReference type="PROSITE" id="PS51078"/>
    </source>
</evidence>
<dbReference type="STRING" id="314344.AL013_03260"/>
<dbReference type="eggNOG" id="COG1414">
    <property type="taxonomic scope" value="Bacteria"/>
</dbReference>
<name>Q0EYX3_9PROT</name>
<dbReference type="SMART" id="SM00346">
    <property type="entry name" value="HTH_ICLR"/>
    <property type="match status" value="1"/>
</dbReference>
<dbReference type="Pfam" id="PF01614">
    <property type="entry name" value="IclR_C"/>
    <property type="match status" value="1"/>
</dbReference>
<feature type="domain" description="IclR-ED" evidence="5">
    <location>
        <begin position="68"/>
        <end position="247"/>
    </location>
</feature>
<dbReference type="HOGENOM" id="CLU_062618_7_1_0"/>
<protein>
    <submittedName>
        <fullName evidence="6">Transcriptional regulator, IclR family protein</fullName>
    </submittedName>
</protein>
<dbReference type="PROSITE" id="PS51077">
    <property type="entry name" value="HTH_ICLR"/>
    <property type="match status" value="1"/>
</dbReference>
<dbReference type="InterPro" id="IPR014757">
    <property type="entry name" value="Tscrpt_reg_IclR_C"/>
</dbReference>
<dbReference type="PROSITE" id="PS51078">
    <property type="entry name" value="ICLR_ED"/>
    <property type="match status" value="1"/>
</dbReference>
<dbReference type="SUPFAM" id="SSF55781">
    <property type="entry name" value="GAF domain-like"/>
    <property type="match status" value="1"/>
</dbReference>
<dbReference type="PANTHER" id="PTHR30136">
    <property type="entry name" value="HELIX-TURN-HELIX TRANSCRIPTIONAL REGULATOR, ICLR FAMILY"/>
    <property type="match status" value="1"/>
</dbReference>
<evidence type="ECO:0000313" key="6">
    <source>
        <dbReference type="EMBL" id="EAU54434.1"/>
    </source>
</evidence>
<dbReference type="Proteomes" id="UP000005297">
    <property type="component" value="Unassembled WGS sequence"/>
</dbReference>
<dbReference type="OrthoDB" id="9807558at2"/>
<dbReference type="Pfam" id="PF09339">
    <property type="entry name" value="HTH_IclR"/>
    <property type="match status" value="1"/>
</dbReference>
<evidence type="ECO:0000256" key="3">
    <source>
        <dbReference type="ARBA" id="ARBA00023163"/>
    </source>
</evidence>
<dbReference type="SUPFAM" id="SSF46785">
    <property type="entry name" value="Winged helix' DNA-binding domain"/>
    <property type="match status" value="1"/>
</dbReference>
<dbReference type="InterPro" id="IPR036390">
    <property type="entry name" value="WH_DNA-bd_sf"/>
</dbReference>
<dbReference type="InterPro" id="IPR050707">
    <property type="entry name" value="HTH_MetabolicPath_Reg"/>
</dbReference>
<feature type="domain" description="HTH iclR-type" evidence="4">
    <location>
        <begin position="7"/>
        <end position="67"/>
    </location>
</feature>
<keyword evidence="1" id="KW-0805">Transcription regulation</keyword>
<keyword evidence="3" id="KW-0804">Transcription</keyword>
<evidence type="ECO:0000256" key="1">
    <source>
        <dbReference type="ARBA" id="ARBA00023015"/>
    </source>
</evidence>
<organism evidence="6 7">
    <name type="scientific">Mariprofundus ferrooxydans PV-1</name>
    <dbReference type="NCBI Taxonomy" id="314345"/>
    <lineage>
        <taxon>Bacteria</taxon>
        <taxon>Pseudomonadati</taxon>
        <taxon>Pseudomonadota</taxon>
        <taxon>Candidatius Mariprofundia</taxon>
        <taxon>Mariprofundales</taxon>
        <taxon>Mariprofundaceae</taxon>
        <taxon>Mariprofundus</taxon>
    </lineage>
</organism>
<dbReference type="GO" id="GO:0003677">
    <property type="term" value="F:DNA binding"/>
    <property type="evidence" value="ECO:0007669"/>
    <property type="project" value="UniProtKB-KW"/>
</dbReference>
<evidence type="ECO:0000256" key="2">
    <source>
        <dbReference type="ARBA" id="ARBA00023125"/>
    </source>
</evidence>
<dbReference type="Gene3D" id="1.10.10.10">
    <property type="entry name" value="Winged helix-like DNA-binding domain superfamily/Winged helix DNA-binding domain"/>
    <property type="match status" value="1"/>
</dbReference>
<gene>
    <name evidence="6" type="ORF">SPV1_08451</name>
</gene>
<dbReference type="InterPro" id="IPR036388">
    <property type="entry name" value="WH-like_DNA-bd_sf"/>
</dbReference>
<reference evidence="6 7" key="1">
    <citation type="submission" date="2006-09" db="EMBL/GenBank/DDBJ databases">
        <authorList>
            <person name="Emerson D."/>
            <person name="Ferriera S."/>
            <person name="Johnson J."/>
            <person name="Kravitz S."/>
            <person name="Halpern A."/>
            <person name="Remington K."/>
            <person name="Beeson K."/>
            <person name="Tran B."/>
            <person name="Rogers Y.-H."/>
            <person name="Friedman R."/>
            <person name="Venter J.C."/>
        </authorList>
    </citation>
    <scope>NUCLEOTIDE SEQUENCE [LARGE SCALE GENOMIC DNA]</scope>
    <source>
        <strain evidence="6 7">PV-1</strain>
    </source>
</reference>
<comment type="caution">
    <text evidence="6">The sequence shown here is derived from an EMBL/GenBank/DDBJ whole genome shotgun (WGS) entry which is preliminary data.</text>
</comment>
<dbReference type="GO" id="GO:0003700">
    <property type="term" value="F:DNA-binding transcription factor activity"/>
    <property type="evidence" value="ECO:0007669"/>
    <property type="project" value="TreeGrafter"/>
</dbReference>
<accession>Q0EYX3</accession>
<dbReference type="GO" id="GO:0045892">
    <property type="term" value="P:negative regulation of DNA-templated transcription"/>
    <property type="evidence" value="ECO:0007669"/>
    <property type="project" value="TreeGrafter"/>
</dbReference>
<evidence type="ECO:0000259" key="4">
    <source>
        <dbReference type="PROSITE" id="PS51077"/>
    </source>
</evidence>
<proteinExistence type="predicted"/>
<evidence type="ECO:0000313" key="7">
    <source>
        <dbReference type="Proteomes" id="UP000005297"/>
    </source>
</evidence>
<keyword evidence="7" id="KW-1185">Reference proteome</keyword>
<dbReference type="PANTHER" id="PTHR30136:SF24">
    <property type="entry name" value="HTH-TYPE TRANSCRIPTIONAL REPRESSOR ALLR"/>
    <property type="match status" value="1"/>
</dbReference>
<keyword evidence="2" id="KW-0238">DNA-binding</keyword>
<dbReference type="InterPro" id="IPR029016">
    <property type="entry name" value="GAF-like_dom_sf"/>
</dbReference>
<dbReference type="InterPro" id="IPR005471">
    <property type="entry name" value="Tscrpt_reg_IclR_N"/>
</dbReference>
<dbReference type="Gene3D" id="3.30.450.40">
    <property type="match status" value="1"/>
</dbReference>
<dbReference type="EMBL" id="AATS01000008">
    <property type="protein sequence ID" value="EAU54434.1"/>
    <property type="molecule type" value="Genomic_DNA"/>
</dbReference>
<sequence>MRNESNIQVIDRMVALLQGLAQHGHAGLKVLAVDAGLHSSTAHRILASLQQHGWVARDADGGYRLGSGLLRYASHAAREIDLRQLALPVMTALRDLTGETVNLTLRESDEVVYVERVISNRLMRVEQVIGSRAPLHVTAVGKLMLGEGVPEGCMDYARRTGLPAYTANTITNARQLCDVVRLVAGQGYAFDDEEAELGVGCIGVLVRDAGGNAVAGLSISAPRERRRDEWIEPLLASGREISMKLGYQGADTSPSV</sequence>